<dbReference type="OrthoDB" id="5579563at2759"/>
<dbReference type="Proteomes" id="UP001150907">
    <property type="component" value="Unassembled WGS sequence"/>
</dbReference>
<name>A0A9W8BFQ5_9FUNG</name>
<accession>A0A9W8BFQ5</accession>
<keyword evidence="2" id="KW-1185">Reference proteome</keyword>
<reference evidence="1" key="1">
    <citation type="submission" date="2022-07" db="EMBL/GenBank/DDBJ databases">
        <title>Phylogenomic reconstructions and comparative analyses of Kickxellomycotina fungi.</title>
        <authorList>
            <person name="Reynolds N.K."/>
            <person name="Stajich J.E."/>
            <person name="Barry K."/>
            <person name="Grigoriev I.V."/>
            <person name="Crous P."/>
            <person name="Smith M.E."/>
        </authorList>
    </citation>
    <scope>NUCLEOTIDE SEQUENCE</scope>
    <source>
        <strain evidence="1">IMI 214461</strain>
    </source>
</reference>
<gene>
    <name evidence="1" type="ORF">H4R26_004702</name>
</gene>
<protein>
    <submittedName>
        <fullName evidence="1">Uncharacterized protein</fullName>
    </submittedName>
</protein>
<evidence type="ECO:0000313" key="1">
    <source>
        <dbReference type="EMBL" id="KAJ2000254.1"/>
    </source>
</evidence>
<proteinExistence type="predicted"/>
<dbReference type="EMBL" id="JANBQF010000560">
    <property type="protein sequence ID" value="KAJ2000254.1"/>
    <property type="molecule type" value="Genomic_DNA"/>
</dbReference>
<organism evidence="1 2">
    <name type="scientific">Coemansia thaxteri</name>
    <dbReference type="NCBI Taxonomy" id="2663907"/>
    <lineage>
        <taxon>Eukaryota</taxon>
        <taxon>Fungi</taxon>
        <taxon>Fungi incertae sedis</taxon>
        <taxon>Zoopagomycota</taxon>
        <taxon>Kickxellomycotina</taxon>
        <taxon>Kickxellomycetes</taxon>
        <taxon>Kickxellales</taxon>
        <taxon>Kickxellaceae</taxon>
        <taxon>Coemansia</taxon>
    </lineage>
</organism>
<sequence length="420" mass="47316">MSSVQFSSFFTSSVMPPPVAGVKKYTAQFAYTVYVPDHVDISTVQKCLEDRRANFIPIDSSFDADSILKDSLCQFVVLDKSYFTLCTRDRQPAKFGYKSRNVVMSQKWRSDCFANMPSSEFTEIDGIWQPGQLPVLHFVFGRGAHSLHTIYLVDDNTICEFYEDETAIDMFELAAIAQRKSTCVSHFFVVNRGLKYWVVSTADPNTCFGFGPSIKTRVISKLVDSPTTIQALIDESQPLADIGPPTNHSPNFKLHDCNGEEIVEGETFALRIIDYQDDGEDQSKDDECERNNMFDFKSWVDASNHSCSRSEPVICATIDSTQYFGMAVVDGIVNLTFNGQFLHIDLNDEHPEVFLEESEPPVSNRIQIRCTDSGDYTLSTWEGDIGIVCDWVKGSYGNIYVDSSGNGNEREQFKLRLVKV</sequence>
<comment type="caution">
    <text evidence="1">The sequence shown here is derived from an EMBL/GenBank/DDBJ whole genome shotgun (WGS) entry which is preliminary data.</text>
</comment>
<evidence type="ECO:0000313" key="2">
    <source>
        <dbReference type="Proteomes" id="UP001150907"/>
    </source>
</evidence>
<dbReference type="AlphaFoldDB" id="A0A9W8BFQ5"/>